<name>A0A2I2FU10_9EURO</name>
<feature type="domain" description="Carrier" evidence="1">
    <location>
        <begin position="145"/>
        <end position="210"/>
    </location>
</feature>
<evidence type="ECO:0000259" key="2">
    <source>
        <dbReference type="Pfam" id="PF00975"/>
    </source>
</evidence>
<dbReference type="Gene3D" id="1.10.1200.10">
    <property type="entry name" value="ACP-like"/>
    <property type="match status" value="1"/>
</dbReference>
<evidence type="ECO:0000313" key="3">
    <source>
        <dbReference type="EMBL" id="PLB44112.1"/>
    </source>
</evidence>
<proteinExistence type="predicted"/>
<dbReference type="Pfam" id="PF00550">
    <property type="entry name" value="PP-binding"/>
    <property type="match status" value="1"/>
</dbReference>
<dbReference type="InterPro" id="IPR009081">
    <property type="entry name" value="PP-bd_ACP"/>
</dbReference>
<dbReference type="RefSeq" id="XP_024699414.1">
    <property type="nucleotide sequence ID" value="XM_024853732.1"/>
</dbReference>
<dbReference type="SUPFAM" id="SSF53474">
    <property type="entry name" value="alpha/beta-Hydrolases"/>
    <property type="match status" value="1"/>
</dbReference>
<comment type="caution">
    <text evidence="3">The sequence shown here is derived from an EMBL/GenBank/DDBJ whole genome shotgun (WGS) entry which is preliminary data.</text>
</comment>
<feature type="domain" description="Thioesterase" evidence="2">
    <location>
        <begin position="236"/>
        <end position="488"/>
    </location>
</feature>
<dbReference type="InterPro" id="IPR001031">
    <property type="entry name" value="Thioesterase"/>
</dbReference>
<evidence type="ECO:0000259" key="1">
    <source>
        <dbReference type="Pfam" id="PF00550"/>
    </source>
</evidence>
<reference evidence="3 4" key="1">
    <citation type="submission" date="2016-12" db="EMBL/GenBank/DDBJ databases">
        <title>The genomes of Aspergillus section Nigri reveals drivers in fungal speciation.</title>
        <authorList>
            <consortium name="DOE Joint Genome Institute"/>
            <person name="Vesth T.C."/>
            <person name="Nybo J."/>
            <person name="Theobald S."/>
            <person name="Brandl J."/>
            <person name="Frisvad J.C."/>
            <person name="Nielsen K.F."/>
            <person name="Lyhne E.K."/>
            <person name="Kogle M.E."/>
            <person name="Kuo A."/>
            <person name="Riley R."/>
            <person name="Clum A."/>
            <person name="Nolan M."/>
            <person name="Lipzen A."/>
            <person name="Salamov A."/>
            <person name="Henrissat B."/>
            <person name="Wiebenga A."/>
            <person name="De Vries R.P."/>
            <person name="Grigoriev I.V."/>
            <person name="Mortensen U.H."/>
            <person name="Andersen M.R."/>
            <person name="Baker S.E."/>
        </authorList>
    </citation>
    <scope>NUCLEOTIDE SEQUENCE [LARGE SCALE GENOMIC DNA]</scope>
    <source>
        <strain evidence="3 4">IBT 23096</strain>
    </source>
</reference>
<evidence type="ECO:0000313" key="4">
    <source>
        <dbReference type="Proteomes" id="UP000234275"/>
    </source>
</evidence>
<dbReference type="GO" id="GO:0016787">
    <property type="term" value="F:hydrolase activity"/>
    <property type="evidence" value="ECO:0007669"/>
    <property type="project" value="UniProtKB-KW"/>
</dbReference>
<dbReference type="VEuPathDB" id="FungiDB:P170DRAFT_479884"/>
<sequence>MAPVPEANIVTLLEQSALSSAGIVAYPEGDRCPPTQLSYAQLRDLVTEKAEWLRGIASFDTEARMSMLHALIRTAMLFTSARPRVLPLAPGRLKKTTLGKLSRSKIQNAMIQGKYTDQEELNERILQSYHDAHFSAPRDEMDCTLMTVFKQTIGLWDMDMGIDMPILDTGISSVDLIRLKRAVETTFGIAEIPMMTIMTNTTIRSLASALQHFKTSARAGEYQAVVTLQPHGIKTPLWFFHPGIGEILVFLALAQHFPDRPVYAMRPRGFNPGEEPFQNLDDLMTTYYTALRRQQPKGPYAMAGYSYGSVLAFEIAKKLEAEGEEVKFLGSSNLPPHIKQRMRQLGWSAGLAQISHFCNIIKEDRSREMVSELRPLPKSEQVARVLAEADPERTSALGLSQASLHTWVNVSFSLQKIGWECDPSGTVSHIDVFFCDPLRDIASSRHEYRYTKLNHWADFARNDPRFHEVDGAHYTTIMPENMPKFQRTLKNVVNALGWSGKSDNES</sequence>
<dbReference type="GeneID" id="36561430"/>
<dbReference type="Proteomes" id="UP000234275">
    <property type="component" value="Unassembled WGS sequence"/>
</dbReference>
<gene>
    <name evidence="3" type="ORF">P170DRAFT_479884</name>
</gene>
<dbReference type="InterPro" id="IPR036736">
    <property type="entry name" value="ACP-like_sf"/>
</dbReference>
<accession>A0A2I2FU10</accession>
<protein>
    <submittedName>
        <fullName evidence="3">Alpha/beta-hydrolase</fullName>
    </submittedName>
</protein>
<dbReference type="Gene3D" id="3.40.50.1820">
    <property type="entry name" value="alpha/beta hydrolase"/>
    <property type="match status" value="1"/>
</dbReference>
<dbReference type="OrthoDB" id="10253869at2759"/>
<dbReference type="InterPro" id="IPR029058">
    <property type="entry name" value="AB_hydrolase_fold"/>
</dbReference>
<keyword evidence="4" id="KW-1185">Reference proteome</keyword>
<dbReference type="Pfam" id="PF00975">
    <property type="entry name" value="Thioesterase"/>
    <property type="match status" value="1"/>
</dbReference>
<dbReference type="SUPFAM" id="SSF47336">
    <property type="entry name" value="ACP-like"/>
    <property type="match status" value="1"/>
</dbReference>
<dbReference type="EMBL" id="MSFO01000009">
    <property type="protein sequence ID" value="PLB44112.1"/>
    <property type="molecule type" value="Genomic_DNA"/>
</dbReference>
<dbReference type="AlphaFoldDB" id="A0A2I2FU10"/>
<keyword evidence="3" id="KW-0378">Hydrolase</keyword>
<organism evidence="3 4">
    <name type="scientific">Aspergillus steynii IBT 23096</name>
    <dbReference type="NCBI Taxonomy" id="1392250"/>
    <lineage>
        <taxon>Eukaryota</taxon>
        <taxon>Fungi</taxon>
        <taxon>Dikarya</taxon>
        <taxon>Ascomycota</taxon>
        <taxon>Pezizomycotina</taxon>
        <taxon>Eurotiomycetes</taxon>
        <taxon>Eurotiomycetidae</taxon>
        <taxon>Eurotiales</taxon>
        <taxon>Aspergillaceae</taxon>
        <taxon>Aspergillus</taxon>
        <taxon>Aspergillus subgen. Circumdati</taxon>
    </lineage>
</organism>
<dbReference type="STRING" id="1392250.A0A2I2FU10"/>